<reference evidence="1" key="1">
    <citation type="submission" date="2022-12" db="EMBL/GenBank/DDBJ databases">
        <title>Chromosome-level genome assembly of the bean flower thrips Megalurothrips usitatus.</title>
        <authorList>
            <person name="Ma L."/>
            <person name="Liu Q."/>
            <person name="Li H."/>
            <person name="Cai W."/>
        </authorList>
    </citation>
    <scope>NUCLEOTIDE SEQUENCE</scope>
    <source>
        <strain evidence="1">Cailab_2022a</strain>
    </source>
</reference>
<evidence type="ECO:0000313" key="2">
    <source>
        <dbReference type="Proteomes" id="UP001075354"/>
    </source>
</evidence>
<dbReference type="AlphaFoldDB" id="A0AAV7XXI3"/>
<protein>
    <submittedName>
        <fullName evidence="1">Uncharacterized protein</fullName>
    </submittedName>
</protein>
<dbReference type="Proteomes" id="UP001075354">
    <property type="component" value="Chromosome 2"/>
</dbReference>
<sequence length="207" mass="23473">MKMYVGGVFELYGKKELTFNMHISNHAADNALKWGNGWSVSMYSFENGNKNLKTIIHAARGIPHQVIRSLQRDCALNILRAEASTAQTDLFSSSMVRKEEKKSFYAGSVWCLMPTNFTPTAAERWHCQIKGINFQNFLQCTRIVSNHICYGSNKVRSRTDNSFCSIGGSFFRIRKIIADEQSGQVFLFVSKVRYRPYLVPALPQAVA</sequence>
<keyword evidence="2" id="KW-1185">Reference proteome</keyword>
<comment type="caution">
    <text evidence="1">The sequence shown here is derived from an EMBL/GenBank/DDBJ whole genome shotgun (WGS) entry which is preliminary data.</text>
</comment>
<accession>A0AAV7XXI3</accession>
<name>A0AAV7XXI3_9NEOP</name>
<evidence type="ECO:0000313" key="1">
    <source>
        <dbReference type="EMBL" id="KAJ1530161.1"/>
    </source>
</evidence>
<organism evidence="1 2">
    <name type="scientific">Megalurothrips usitatus</name>
    <name type="common">bean blossom thrips</name>
    <dbReference type="NCBI Taxonomy" id="439358"/>
    <lineage>
        <taxon>Eukaryota</taxon>
        <taxon>Metazoa</taxon>
        <taxon>Ecdysozoa</taxon>
        <taxon>Arthropoda</taxon>
        <taxon>Hexapoda</taxon>
        <taxon>Insecta</taxon>
        <taxon>Pterygota</taxon>
        <taxon>Neoptera</taxon>
        <taxon>Paraneoptera</taxon>
        <taxon>Thysanoptera</taxon>
        <taxon>Terebrantia</taxon>
        <taxon>Thripoidea</taxon>
        <taxon>Thripidae</taxon>
        <taxon>Megalurothrips</taxon>
    </lineage>
</organism>
<dbReference type="PANTHER" id="PTHR46579">
    <property type="entry name" value="F5/8 TYPE C DOMAIN-CONTAINING PROTEIN-RELATED"/>
    <property type="match status" value="1"/>
</dbReference>
<proteinExistence type="predicted"/>
<dbReference type="PANTHER" id="PTHR46579:SF1">
    <property type="entry name" value="F5_8 TYPE C DOMAIN-CONTAINING PROTEIN"/>
    <property type="match status" value="1"/>
</dbReference>
<dbReference type="EMBL" id="JAPTSV010000002">
    <property type="protein sequence ID" value="KAJ1530161.1"/>
    <property type="molecule type" value="Genomic_DNA"/>
</dbReference>
<gene>
    <name evidence="1" type="ORF">ONE63_005092</name>
</gene>